<evidence type="ECO:0000313" key="1">
    <source>
        <dbReference type="EMBL" id="MCL6730007.1"/>
    </source>
</evidence>
<accession>A0ABT0S2C8</accession>
<keyword evidence="2" id="KW-1185">Reference proteome</keyword>
<gene>
    <name evidence="1" type="ORF">LZ538_08045</name>
</gene>
<sequence>MRDGFRAGVRGAHYQCDRRWARPDPGRRIQFIILNIMVTTTRHFPPKWTSGAWGMDSYREHPSDFEPAGGEPEAVHDVAAAIGTDERRMHVRAYNYWVSLLEGRDFPSIEDLEPADVSDFAAHSVLLDFTCGGENPAIPYIGAAIRDECGLEDDTRTIGEVPSRSLLSRLTDHYMQIIANRAPVGFEAEFDNQRGDNICYRGILMPFSSDGDVIDFIYGVINWKKVGEEDSGLVGEEPKPLLAELPANADEEPLELTSDLEAEPVQEAGHEDDSPTVEFQPPEPELETMQPVHFSWEDGPLAGDDDDVPELPDFAVDDDAALADRLWAARETAEAAKAGEGRTRSALYKALSLAYDFALAARDNPHDYDELLHESGMKAQARAPMTPIVKLVFGIDYDKARLTEFAAALSYAQRQEIALGGFQGLIEAQPGGLKALVAAERQARRPEPKTDTQTEIARTRLRSAPSIRLADVPAEAEFALVITRRGADGQHEAVAVIDDESLVERAIRKAG</sequence>
<organism evidence="1 2">
    <name type="scientific">Sphingomonas hankyongi</name>
    <dbReference type="NCBI Taxonomy" id="2908209"/>
    <lineage>
        <taxon>Bacteria</taxon>
        <taxon>Pseudomonadati</taxon>
        <taxon>Pseudomonadota</taxon>
        <taxon>Alphaproteobacteria</taxon>
        <taxon>Sphingomonadales</taxon>
        <taxon>Sphingomonadaceae</taxon>
        <taxon>Sphingomonas</taxon>
    </lineage>
</organism>
<reference evidence="1" key="1">
    <citation type="submission" date="2022-05" db="EMBL/GenBank/DDBJ databases">
        <authorList>
            <person name="Jo J.-H."/>
            <person name="Im W.-T."/>
        </authorList>
    </citation>
    <scope>NUCLEOTIDE SEQUENCE</scope>
    <source>
        <strain evidence="1">SE220</strain>
    </source>
</reference>
<name>A0ABT0S2C8_9SPHN</name>
<proteinExistence type="predicted"/>
<dbReference type="EMBL" id="JAMGBE010000002">
    <property type="protein sequence ID" value="MCL6730007.1"/>
    <property type="molecule type" value="Genomic_DNA"/>
</dbReference>
<evidence type="ECO:0008006" key="3">
    <source>
        <dbReference type="Google" id="ProtNLM"/>
    </source>
</evidence>
<dbReference type="Proteomes" id="UP001165342">
    <property type="component" value="Unassembled WGS sequence"/>
</dbReference>
<protein>
    <recommendedName>
        <fullName evidence="3">PAS domain-containing protein</fullName>
    </recommendedName>
</protein>
<comment type="caution">
    <text evidence="1">The sequence shown here is derived from an EMBL/GenBank/DDBJ whole genome shotgun (WGS) entry which is preliminary data.</text>
</comment>
<evidence type="ECO:0000313" key="2">
    <source>
        <dbReference type="Proteomes" id="UP001165342"/>
    </source>
</evidence>